<evidence type="ECO:0000256" key="7">
    <source>
        <dbReference type="ARBA" id="ARBA00023136"/>
    </source>
</evidence>
<keyword evidence="7 9" id="KW-0472">Membrane</keyword>
<dbReference type="EMBL" id="JAFVMH010000004">
    <property type="protein sequence ID" value="MBO1325485.1"/>
    <property type="molecule type" value="Genomic_DNA"/>
</dbReference>
<dbReference type="Proteomes" id="UP000664073">
    <property type="component" value="Unassembled WGS sequence"/>
</dbReference>
<feature type="domain" description="Major facilitator superfamily (MFS) profile" evidence="10">
    <location>
        <begin position="35"/>
        <end position="448"/>
    </location>
</feature>
<comment type="caution">
    <text evidence="11">The sequence shown here is derived from an EMBL/GenBank/DDBJ whole genome shotgun (WGS) entry which is preliminary data.</text>
</comment>
<dbReference type="PANTHER" id="PTHR43528">
    <property type="entry name" value="ALPHA-KETOGLUTARATE PERMEASE"/>
    <property type="match status" value="1"/>
</dbReference>
<dbReference type="InterPro" id="IPR020846">
    <property type="entry name" value="MFS_dom"/>
</dbReference>
<proteinExistence type="predicted"/>
<feature type="transmembrane region" description="Helical" evidence="9">
    <location>
        <begin position="355"/>
        <end position="375"/>
    </location>
</feature>
<dbReference type="InterPro" id="IPR005828">
    <property type="entry name" value="MFS_sugar_transport-like"/>
</dbReference>
<dbReference type="PROSITE" id="PS50850">
    <property type="entry name" value="MFS"/>
    <property type="match status" value="1"/>
</dbReference>
<feature type="transmembrane region" description="Helical" evidence="9">
    <location>
        <begin position="302"/>
        <end position="322"/>
    </location>
</feature>
<dbReference type="AlphaFoldDB" id="A0A939HMA3"/>
<evidence type="ECO:0000256" key="8">
    <source>
        <dbReference type="SAM" id="MobiDB-lite"/>
    </source>
</evidence>
<evidence type="ECO:0000256" key="4">
    <source>
        <dbReference type="ARBA" id="ARBA00022692"/>
    </source>
</evidence>
<feature type="transmembrane region" description="Helical" evidence="9">
    <location>
        <begin position="426"/>
        <end position="443"/>
    </location>
</feature>
<evidence type="ECO:0000256" key="2">
    <source>
        <dbReference type="ARBA" id="ARBA00022448"/>
    </source>
</evidence>
<dbReference type="FunFam" id="1.20.1250.20:FF:000001">
    <property type="entry name" value="Dicarboxylate MFS transporter"/>
    <property type="match status" value="1"/>
</dbReference>
<sequence length="453" mass="49010">MTENMTPDSARVGTENPQENAAGQHDIGPRGLAKAVAGVTFGNMVEWFDFAIYSSMSGVMAQVFFPVSNKLSQLIAVYAAFAAGFLIRPLGGFLFGPIGDKYGRRTALVASIALMSIATFCISAIPGYRSIGVWAPVLLVGMRLLQGLSTGGEYGGSCIFIAEYSPDKKRTFLTSWLEFGNTTGFLIGGLMVSGVTYCLGWEAMLQWGWRVPFLLASMMGVIALYIRMNVDETPVFRHMQEEKSHKPTRQNPMWDIFKGEWPNLLRSAGLVATFNVTYYIVLGYTPTYLANIAGYSQTFCSNLSLAISLCLLVFIPVFGWMGDYISRKTMLLAGCLFIGGGALPAFLAFQAHSSVLVISACMAVLITGMLCFHGTMPATLPSLFGSAVRYTCLAVSYNVSASLLGGTAPLVNTWLIARTQDALVPAWYLVVCAVIGLMALWGLKDRTGQPMPA</sequence>
<feature type="transmembrane region" description="Helical" evidence="9">
    <location>
        <begin position="207"/>
        <end position="226"/>
    </location>
</feature>
<dbReference type="GO" id="GO:0015293">
    <property type="term" value="F:symporter activity"/>
    <property type="evidence" value="ECO:0007669"/>
    <property type="project" value="UniProtKB-KW"/>
</dbReference>
<keyword evidence="2" id="KW-0813">Transport</keyword>
<dbReference type="RefSeq" id="WP_207846142.1">
    <property type="nucleotide sequence ID" value="NZ_JAFVMH010000004.1"/>
</dbReference>
<evidence type="ECO:0000256" key="1">
    <source>
        <dbReference type="ARBA" id="ARBA00004651"/>
    </source>
</evidence>
<evidence type="ECO:0000256" key="5">
    <source>
        <dbReference type="ARBA" id="ARBA00022847"/>
    </source>
</evidence>
<dbReference type="InterPro" id="IPR036259">
    <property type="entry name" value="MFS_trans_sf"/>
</dbReference>
<organism evidence="11 12">
    <name type="scientific">Acetobacter garciniae</name>
    <dbReference type="NCBI Taxonomy" id="2817435"/>
    <lineage>
        <taxon>Bacteria</taxon>
        <taxon>Pseudomonadati</taxon>
        <taxon>Pseudomonadota</taxon>
        <taxon>Alphaproteobacteria</taxon>
        <taxon>Acetobacterales</taxon>
        <taxon>Acetobacteraceae</taxon>
        <taxon>Acetobacter</taxon>
    </lineage>
</organism>
<feature type="transmembrane region" description="Helical" evidence="9">
    <location>
        <begin position="263"/>
        <end position="282"/>
    </location>
</feature>
<evidence type="ECO:0000259" key="10">
    <source>
        <dbReference type="PROSITE" id="PS50850"/>
    </source>
</evidence>
<evidence type="ECO:0000256" key="6">
    <source>
        <dbReference type="ARBA" id="ARBA00022989"/>
    </source>
</evidence>
<dbReference type="GO" id="GO:0005886">
    <property type="term" value="C:plasma membrane"/>
    <property type="evidence" value="ECO:0007669"/>
    <property type="project" value="UniProtKB-SubCell"/>
</dbReference>
<gene>
    <name evidence="11" type="ORF">J2D77_10020</name>
</gene>
<dbReference type="Gene3D" id="1.20.1250.20">
    <property type="entry name" value="MFS general substrate transporter like domains"/>
    <property type="match status" value="2"/>
</dbReference>
<evidence type="ECO:0000256" key="9">
    <source>
        <dbReference type="SAM" id="Phobius"/>
    </source>
</evidence>
<dbReference type="SUPFAM" id="SSF103473">
    <property type="entry name" value="MFS general substrate transporter"/>
    <property type="match status" value="1"/>
</dbReference>
<keyword evidence="3" id="KW-1003">Cell membrane</keyword>
<feature type="transmembrane region" description="Helical" evidence="9">
    <location>
        <begin position="107"/>
        <end position="125"/>
    </location>
</feature>
<evidence type="ECO:0000313" key="12">
    <source>
        <dbReference type="Proteomes" id="UP000664073"/>
    </source>
</evidence>
<keyword evidence="5" id="KW-0769">Symport</keyword>
<reference evidence="11" key="1">
    <citation type="submission" date="2021-03" db="EMBL/GenBank/DDBJ databases">
        <title>The complete genome sequence of Acetobacter sp. TBRC 12339.</title>
        <authorList>
            <person name="Charoenyingcharoen P."/>
            <person name="Yukphan P."/>
        </authorList>
    </citation>
    <scope>NUCLEOTIDE SEQUENCE</scope>
    <source>
        <strain evidence="11">TBRC 12339</strain>
    </source>
</reference>
<feature type="transmembrane region" description="Helical" evidence="9">
    <location>
        <begin position="329"/>
        <end position="349"/>
    </location>
</feature>
<comment type="subcellular location">
    <subcellularLocation>
        <location evidence="1">Cell membrane</location>
        <topology evidence="1">Multi-pass membrane protein</topology>
    </subcellularLocation>
</comment>
<keyword evidence="4 9" id="KW-0812">Transmembrane</keyword>
<evidence type="ECO:0000313" key="11">
    <source>
        <dbReference type="EMBL" id="MBO1325485.1"/>
    </source>
</evidence>
<feature type="transmembrane region" description="Helical" evidence="9">
    <location>
        <begin position="387"/>
        <end position="406"/>
    </location>
</feature>
<protein>
    <submittedName>
        <fullName evidence="11">MFS transporter</fullName>
    </submittedName>
</protein>
<keyword evidence="6 9" id="KW-1133">Transmembrane helix</keyword>
<feature type="transmembrane region" description="Helical" evidence="9">
    <location>
        <begin position="172"/>
        <end position="195"/>
    </location>
</feature>
<evidence type="ECO:0000256" key="3">
    <source>
        <dbReference type="ARBA" id="ARBA00022475"/>
    </source>
</evidence>
<name>A0A939HMA3_9PROT</name>
<feature type="region of interest" description="Disordered" evidence="8">
    <location>
        <begin position="1"/>
        <end position="27"/>
    </location>
</feature>
<dbReference type="PANTHER" id="PTHR43528:SF1">
    <property type="entry name" value="ALPHA-KETOGLUTARATE PERMEASE"/>
    <property type="match status" value="1"/>
</dbReference>
<dbReference type="Pfam" id="PF00083">
    <property type="entry name" value="Sugar_tr"/>
    <property type="match status" value="1"/>
</dbReference>
<accession>A0A939HMA3</accession>
<dbReference type="PROSITE" id="PS00217">
    <property type="entry name" value="SUGAR_TRANSPORT_2"/>
    <property type="match status" value="1"/>
</dbReference>
<keyword evidence="12" id="KW-1185">Reference proteome</keyword>
<dbReference type="InterPro" id="IPR005829">
    <property type="entry name" value="Sugar_transporter_CS"/>
</dbReference>
<dbReference type="InterPro" id="IPR051084">
    <property type="entry name" value="H+-coupled_symporters"/>
</dbReference>
<feature type="transmembrane region" description="Helical" evidence="9">
    <location>
        <begin position="75"/>
        <end position="95"/>
    </location>
</feature>